<dbReference type="SUPFAM" id="SSF48452">
    <property type="entry name" value="TPR-like"/>
    <property type="match status" value="1"/>
</dbReference>
<protein>
    <submittedName>
        <fullName evidence="1">Uncharacterized protein</fullName>
    </submittedName>
</protein>
<keyword evidence="2" id="KW-1185">Reference proteome</keyword>
<accession>A0A7R9AEK7</accession>
<sequence length="286" mass="32320">MLRNESQGVTCTDLESVILRIFIPLATREPTVIIQLLFYAAHRLAKLKDAREAVRLYELVLKSKFVFCDCFSSISALPSLVTINIELAAALLASSEHHKCGSKCLETLGKVLERSYIGPVVSALRAYALAHETRYDDALEAVNDALLQMRHTLVSREKEHILPENLLKGKLYALKAYILLSRGWKQDSISAIRLGIAFIPGDPCWEYPCKKLNLDFPQQSKLIHNLAKFCKVCSESRNLLQCLALERSMLFDYIPWEAVLNACHLPPTLTLQDHEHVGDPVFFSPW</sequence>
<evidence type="ECO:0000313" key="2">
    <source>
        <dbReference type="Proteomes" id="UP000677054"/>
    </source>
</evidence>
<reference evidence="1" key="1">
    <citation type="submission" date="2020-11" db="EMBL/GenBank/DDBJ databases">
        <authorList>
            <person name="Tran Van P."/>
        </authorList>
    </citation>
    <scope>NUCLEOTIDE SEQUENCE</scope>
</reference>
<dbReference type="Proteomes" id="UP000677054">
    <property type="component" value="Unassembled WGS sequence"/>
</dbReference>
<evidence type="ECO:0000313" key="1">
    <source>
        <dbReference type="EMBL" id="CAD7252586.1"/>
    </source>
</evidence>
<proteinExistence type="predicted"/>
<organism evidence="1">
    <name type="scientific">Darwinula stevensoni</name>
    <dbReference type="NCBI Taxonomy" id="69355"/>
    <lineage>
        <taxon>Eukaryota</taxon>
        <taxon>Metazoa</taxon>
        <taxon>Ecdysozoa</taxon>
        <taxon>Arthropoda</taxon>
        <taxon>Crustacea</taxon>
        <taxon>Oligostraca</taxon>
        <taxon>Ostracoda</taxon>
        <taxon>Podocopa</taxon>
        <taxon>Podocopida</taxon>
        <taxon>Darwinulocopina</taxon>
        <taxon>Darwinuloidea</taxon>
        <taxon>Darwinulidae</taxon>
        <taxon>Darwinula</taxon>
    </lineage>
</organism>
<gene>
    <name evidence="1" type="ORF">DSTB1V02_LOCUS12344</name>
</gene>
<dbReference type="EMBL" id="LR904106">
    <property type="protein sequence ID" value="CAD7252586.1"/>
    <property type="molecule type" value="Genomic_DNA"/>
</dbReference>
<dbReference type="InterPro" id="IPR011990">
    <property type="entry name" value="TPR-like_helical_dom_sf"/>
</dbReference>
<dbReference type="EMBL" id="CAJPEV010004589">
    <property type="protein sequence ID" value="CAG0902045.1"/>
    <property type="molecule type" value="Genomic_DNA"/>
</dbReference>
<dbReference type="AlphaFoldDB" id="A0A7R9AEK7"/>
<name>A0A7R9AEK7_9CRUS</name>